<protein>
    <submittedName>
        <fullName evidence="2">Uncharacterized protein</fullName>
    </submittedName>
</protein>
<name>A0A1G8TCR8_9RHOB</name>
<proteinExistence type="predicted"/>
<dbReference type="AlphaFoldDB" id="A0A1G8TCR8"/>
<dbReference type="STRING" id="555512.SAMN04487993_102917"/>
<accession>A0A1G8TCR8</accession>
<evidence type="ECO:0000313" key="2">
    <source>
        <dbReference type="EMBL" id="SDJ39392.1"/>
    </source>
</evidence>
<organism evidence="2 3">
    <name type="scientific">Salipiger marinus</name>
    <dbReference type="NCBI Taxonomy" id="555512"/>
    <lineage>
        <taxon>Bacteria</taxon>
        <taxon>Pseudomonadati</taxon>
        <taxon>Pseudomonadota</taxon>
        <taxon>Alphaproteobacteria</taxon>
        <taxon>Rhodobacterales</taxon>
        <taxon>Roseobacteraceae</taxon>
        <taxon>Salipiger</taxon>
    </lineage>
</organism>
<dbReference type="EMBL" id="FNEJ01000029">
    <property type="protein sequence ID" value="SDJ39392.1"/>
    <property type="molecule type" value="Genomic_DNA"/>
</dbReference>
<feature type="transmembrane region" description="Helical" evidence="1">
    <location>
        <begin position="15"/>
        <end position="36"/>
    </location>
</feature>
<gene>
    <name evidence="2" type="ORF">SAMN04487993_102917</name>
</gene>
<sequence>MDTNDEEHEVYEFGWWPEIVGAVAVIVLIWALITFARGAI</sequence>
<keyword evidence="3" id="KW-1185">Reference proteome</keyword>
<keyword evidence="1" id="KW-0812">Transmembrane</keyword>
<dbReference type="RefSeq" id="WP_269062029.1">
    <property type="nucleotide sequence ID" value="NZ_FNEJ01000029.1"/>
</dbReference>
<evidence type="ECO:0000256" key="1">
    <source>
        <dbReference type="SAM" id="Phobius"/>
    </source>
</evidence>
<dbReference type="Proteomes" id="UP000199093">
    <property type="component" value="Unassembled WGS sequence"/>
</dbReference>
<keyword evidence="1" id="KW-1133">Transmembrane helix</keyword>
<keyword evidence="1" id="KW-0472">Membrane</keyword>
<evidence type="ECO:0000313" key="3">
    <source>
        <dbReference type="Proteomes" id="UP000199093"/>
    </source>
</evidence>
<reference evidence="3" key="1">
    <citation type="submission" date="2016-10" db="EMBL/GenBank/DDBJ databases">
        <authorList>
            <person name="Varghese N."/>
            <person name="Submissions S."/>
        </authorList>
    </citation>
    <scope>NUCLEOTIDE SEQUENCE [LARGE SCALE GENOMIC DNA]</scope>
    <source>
        <strain evidence="3">DSM 26424</strain>
    </source>
</reference>